<feature type="domain" description="NAD(P)-binding" evidence="1">
    <location>
        <begin position="23"/>
        <end position="210"/>
    </location>
</feature>
<dbReference type="Pfam" id="PF13460">
    <property type="entry name" value="NAD_binding_10"/>
    <property type="match status" value="1"/>
</dbReference>
<dbReference type="Gene3D" id="3.40.50.720">
    <property type="entry name" value="NAD(P)-binding Rossmann-like Domain"/>
    <property type="match status" value="1"/>
</dbReference>
<dbReference type="KEGG" id="cxe:FOB82_01635"/>
<evidence type="ECO:0000259" key="1">
    <source>
        <dbReference type="Pfam" id="PF13460"/>
    </source>
</evidence>
<reference evidence="2 3" key="1">
    <citation type="submission" date="2019-11" db="EMBL/GenBank/DDBJ databases">
        <title>FDA dAtabase for Regulatory Grade micrObial Sequences (FDA-ARGOS): Supporting development and validation of Infectious Disease Dx tests.</title>
        <authorList>
            <person name="Kerrigan L."/>
            <person name="Long C."/>
            <person name="Tallon L."/>
            <person name="Sadzewicz L."/>
            <person name="Vavikolanu K."/>
            <person name="Mehta A."/>
            <person name="Aluvathingal J."/>
            <person name="Nadendla S."/>
            <person name="Yan Y."/>
            <person name="Sichtig H."/>
        </authorList>
    </citation>
    <scope>NUCLEOTIDE SEQUENCE [LARGE SCALE GENOMIC DNA]</scope>
    <source>
        <strain evidence="2 3">FDAARGOS_674</strain>
    </source>
</reference>
<gene>
    <name evidence="2" type="ORF">FOB82_01635</name>
</gene>
<dbReference type="AlphaFoldDB" id="A0A6B8TR22"/>
<evidence type="ECO:0000313" key="3">
    <source>
        <dbReference type="Proteomes" id="UP000426857"/>
    </source>
</evidence>
<evidence type="ECO:0000313" key="2">
    <source>
        <dbReference type="EMBL" id="QGS33840.1"/>
    </source>
</evidence>
<dbReference type="InterPro" id="IPR016040">
    <property type="entry name" value="NAD(P)-bd_dom"/>
</dbReference>
<dbReference type="PANTHER" id="PTHR43355:SF2">
    <property type="entry name" value="FLAVIN REDUCTASE (NADPH)"/>
    <property type="match status" value="1"/>
</dbReference>
<accession>A0A6B8TR22</accession>
<protein>
    <submittedName>
        <fullName evidence="2">NAD(P)H-binding protein</fullName>
    </submittedName>
</protein>
<dbReference type="InterPro" id="IPR036291">
    <property type="entry name" value="NAD(P)-bd_dom_sf"/>
</dbReference>
<dbReference type="GO" id="GO:0004074">
    <property type="term" value="F:biliverdin reductase [NAD(P)H] activity"/>
    <property type="evidence" value="ECO:0007669"/>
    <property type="project" value="TreeGrafter"/>
</dbReference>
<dbReference type="PANTHER" id="PTHR43355">
    <property type="entry name" value="FLAVIN REDUCTASE (NADPH)"/>
    <property type="match status" value="1"/>
</dbReference>
<dbReference type="EMBL" id="CP046322">
    <property type="protein sequence ID" value="QGS33840.1"/>
    <property type="molecule type" value="Genomic_DNA"/>
</dbReference>
<dbReference type="Proteomes" id="UP000426857">
    <property type="component" value="Chromosome"/>
</dbReference>
<dbReference type="GO" id="GO:0042602">
    <property type="term" value="F:riboflavin reductase (NADPH) activity"/>
    <property type="evidence" value="ECO:0007669"/>
    <property type="project" value="TreeGrafter"/>
</dbReference>
<organism evidence="2 3">
    <name type="scientific">Corynebacterium xerosis</name>
    <dbReference type="NCBI Taxonomy" id="1725"/>
    <lineage>
        <taxon>Bacteria</taxon>
        <taxon>Bacillati</taxon>
        <taxon>Actinomycetota</taxon>
        <taxon>Actinomycetes</taxon>
        <taxon>Mycobacteriales</taxon>
        <taxon>Corynebacteriaceae</taxon>
        <taxon>Corynebacterium</taxon>
    </lineage>
</organism>
<dbReference type="InterPro" id="IPR051606">
    <property type="entry name" value="Polyketide_Oxido-like"/>
</dbReference>
<proteinExistence type="predicted"/>
<dbReference type="SUPFAM" id="SSF51735">
    <property type="entry name" value="NAD(P)-binding Rossmann-fold domains"/>
    <property type="match status" value="1"/>
</dbReference>
<name>A0A6B8TR22_9CORY</name>
<sequence length="222" mass="22465">MLEHHEHHERDEEDGTVKITIIGGSKGTGAELATVAMDADHDVTVVSRSGTGPAGATIVTADASAPADSGALRDALAGADAVVVTVGGAKGVKNARANITRSVISAMDAAGVRRLVVQSSLGAGDSGSQMPAPLRVLMSVLLAKPLADHDEQEAAVFASDLDWTVVRPTGLKDKPATGTWRALEVSDEGTLGGSIPRADLAACILDVLGDDETVGKALGVSS</sequence>